<accession>A0A1H6RX28</accession>
<evidence type="ECO:0000313" key="1">
    <source>
        <dbReference type="EMBL" id="SEI56095.1"/>
    </source>
</evidence>
<name>A0A1H6RX28_9GAMM</name>
<dbReference type="STRING" id="64971.SAMN05421831_104100"/>
<protein>
    <submittedName>
        <fullName evidence="1">Uncharacterized protein</fullName>
    </submittedName>
</protein>
<dbReference type="Proteomes" id="UP000242999">
    <property type="component" value="Unassembled WGS sequence"/>
</dbReference>
<keyword evidence="2" id="KW-1185">Reference proteome</keyword>
<dbReference type="OrthoDB" id="6119854at2"/>
<proteinExistence type="predicted"/>
<dbReference type="EMBL" id="FNYH01000004">
    <property type="protein sequence ID" value="SEI56095.1"/>
    <property type="molecule type" value="Genomic_DNA"/>
</dbReference>
<sequence length="100" mass="10880">MSHESRLPRLQGVTPDGQVINLPLLSELRLEWDASLLPATLVLSPEHLTGASMSLEVGSGEDEADHLTDYGMIVLRPGACNIVDISIETHHLDVEAKNQD</sequence>
<evidence type="ECO:0000313" key="2">
    <source>
        <dbReference type="Proteomes" id="UP000242999"/>
    </source>
</evidence>
<dbReference type="RefSeq" id="WP_093308973.1">
    <property type="nucleotide sequence ID" value="NZ_FNYH01000004.1"/>
</dbReference>
<organism evidence="1 2">
    <name type="scientific">Allopseudospirillum japonicum</name>
    <dbReference type="NCBI Taxonomy" id="64971"/>
    <lineage>
        <taxon>Bacteria</taxon>
        <taxon>Pseudomonadati</taxon>
        <taxon>Pseudomonadota</taxon>
        <taxon>Gammaproteobacteria</taxon>
        <taxon>Oceanospirillales</taxon>
        <taxon>Oceanospirillaceae</taxon>
        <taxon>Allopseudospirillum</taxon>
    </lineage>
</organism>
<reference evidence="2" key="1">
    <citation type="submission" date="2016-10" db="EMBL/GenBank/DDBJ databases">
        <authorList>
            <person name="Varghese N."/>
            <person name="Submissions S."/>
        </authorList>
    </citation>
    <scope>NUCLEOTIDE SEQUENCE [LARGE SCALE GENOMIC DNA]</scope>
    <source>
        <strain evidence="2">DSM 7165</strain>
    </source>
</reference>
<dbReference type="AlphaFoldDB" id="A0A1H6RX28"/>
<gene>
    <name evidence="1" type="ORF">SAMN05421831_104100</name>
</gene>